<dbReference type="RefSeq" id="WP_169454692.1">
    <property type="nucleotide sequence ID" value="NZ_CP051774.1"/>
</dbReference>
<dbReference type="GO" id="GO:0006526">
    <property type="term" value="P:L-arginine biosynthetic process"/>
    <property type="evidence" value="ECO:0007669"/>
    <property type="project" value="UniProtKB-UniRule"/>
</dbReference>
<dbReference type="EC" id="1.2.1.38" evidence="7"/>
<evidence type="ECO:0000256" key="6">
    <source>
        <dbReference type="ARBA" id="ARBA00050557"/>
    </source>
</evidence>
<keyword evidence="7" id="KW-0963">Cytoplasm</keyword>
<organism evidence="10 11">
    <name type="scientific">Luteolibacter luteus</name>
    <dbReference type="NCBI Taxonomy" id="2728835"/>
    <lineage>
        <taxon>Bacteria</taxon>
        <taxon>Pseudomonadati</taxon>
        <taxon>Verrucomicrobiota</taxon>
        <taxon>Verrucomicrobiia</taxon>
        <taxon>Verrucomicrobiales</taxon>
        <taxon>Verrucomicrobiaceae</taxon>
        <taxon>Luteolibacter</taxon>
    </lineage>
</organism>
<protein>
    <recommendedName>
        <fullName evidence="7">N-acetyl-gamma-glutamyl-phosphate reductase</fullName>
        <shortName evidence="7">AGPR</shortName>
        <ecNumber evidence="7">1.2.1.38</ecNumber>
    </recommendedName>
    <alternativeName>
        <fullName evidence="7">N-acetyl-glutamate semialdehyde dehydrogenase</fullName>
        <shortName evidence="7">NAGSA dehydrogenase</shortName>
    </alternativeName>
</protein>
<evidence type="ECO:0000256" key="7">
    <source>
        <dbReference type="HAMAP-Rule" id="MF_00150"/>
    </source>
</evidence>
<evidence type="ECO:0000259" key="9">
    <source>
        <dbReference type="SMART" id="SM00859"/>
    </source>
</evidence>
<dbReference type="GO" id="GO:0005737">
    <property type="term" value="C:cytoplasm"/>
    <property type="evidence" value="ECO:0007669"/>
    <property type="project" value="UniProtKB-SubCell"/>
</dbReference>
<dbReference type="Proteomes" id="UP000501812">
    <property type="component" value="Chromosome"/>
</dbReference>
<dbReference type="InterPro" id="IPR036291">
    <property type="entry name" value="NAD(P)-bd_dom_sf"/>
</dbReference>
<dbReference type="HAMAP" id="MF_00150">
    <property type="entry name" value="ArgC_type1"/>
    <property type="match status" value="1"/>
</dbReference>
<reference evidence="10 11" key="1">
    <citation type="submission" date="2020-04" db="EMBL/GenBank/DDBJ databases">
        <title>Luteolibacter sp. G-1-1-1 isolated from soil.</title>
        <authorList>
            <person name="Dahal R.H."/>
        </authorList>
    </citation>
    <scope>NUCLEOTIDE SEQUENCE [LARGE SCALE GENOMIC DNA]</scope>
    <source>
        <strain evidence="10 11">G-1-1-1</strain>
    </source>
</reference>
<dbReference type="SMART" id="SM00859">
    <property type="entry name" value="Semialdhyde_dh"/>
    <property type="match status" value="1"/>
</dbReference>
<dbReference type="InterPro" id="IPR023013">
    <property type="entry name" value="AGPR_AS"/>
</dbReference>
<evidence type="ECO:0000256" key="2">
    <source>
        <dbReference type="ARBA" id="ARBA00022571"/>
    </source>
</evidence>
<gene>
    <name evidence="7" type="primary">argC</name>
    <name evidence="10" type="ORF">HHL09_11005</name>
</gene>
<dbReference type="GO" id="GO:0003942">
    <property type="term" value="F:N-acetyl-gamma-glutamyl-phosphate reductase activity"/>
    <property type="evidence" value="ECO:0007669"/>
    <property type="project" value="UniProtKB-UniRule"/>
</dbReference>
<dbReference type="PANTHER" id="PTHR32338:SF10">
    <property type="entry name" value="N-ACETYL-GAMMA-GLUTAMYL-PHOSPHATE REDUCTASE, CHLOROPLASTIC-RELATED"/>
    <property type="match status" value="1"/>
</dbReference>
<dbReference type="Gene3D" id="3.40.50.720">
    <property type="entry name" value="NAD(P)-binding Rossmann-like Domain"/>
    <property type="match status" value="1"/>
</dbReference>
<keyword evidence="11" id="KW-1185">Reference proteome</keyword>
<dbReference type="SUPFAM" id="SSF51735">
    <property type="entry name" value="NAD(P)-binding Rossmann-fold domains"/>
    <property type="match status" value="1"/>
</dbReference>
<evidence type="ECO:0000256" key="5">
    <source>
        <dbReference type="ARBA" id="ARBA00023002"/>
    </source>
</evidence>
<evidence type="ECO:0000256" key="4">
    <source>
        <dbReference type="ARBA" id="ARBA00022857"/>
    </source>
</evidence>
<dbReference type="UniPathway" id="UPA00068">
    <property type="reaction ID" value="UER00108"/>
</dbReference>
<dbReference type="GO" id="GO:0070401">
    <property type="term" value="F:NADP+ binding"/>
    <property type="evidence" value="ECO:0007669"/>
    <property type="project" value="InterPro"/>
</dbReference>
<dbReference type="PANTHER" id="PTHR32338">
    <property type="entry name" value="N-ACETYL-GAMMA-GLUTAMYL-PHOSPHATE REDUCTASE, CHLOROPLASTIC-RELATED-RELATED"/>
    <property type="match status" value="1"/>
</dbReference>
<dbReference type="InterPro" id="IPR000534">
    <property type="entry name" value="Semialdehyde_DH_NAD-bd"/>
</dbReference>
<keyword evidence="2 7" id="KW-0055">Arginine biosynthesis</keyword>
<dbReference type="InterPro" id="IPR000706">
    <property type="entry name" value="AGPR_type-1"/>
</dbReference>
<dbReference type="NCBIfam" id="TIGR01850">
    <property type="entry name" value="argC"/>
    <property type="match status" value="1"/>
</dbReference>
<proteinExistence type="inferred from homology"/>
<sequence length="347" mass="36557">MERIKTAIVGASGYTGQELLRLLLVHPQVELVAATSRQEAGKPLSAVFPRFRKLPGAELPFIEPDPDAIAATGAQAAFLALPHGVAAEIATALLERGLKVIDLSADFRLSDAAIYEEFYGHAHPAPALLDEAVYGLPEVREDAIKAARLIASPGCYPTSIILPLVPLLKAGLIDPETIVANSLSGVSGAGRKADISLLFVECNESVRAYGIPKHRHLSEIEQELSLAAGEKVTITFIPHLIPVNAGIATTITAKLRGGVDAAKVGEALEAAYSEAPFVRLLGKGGCADTKNVTRTNFIDIGWHHDSRTGRVILTSAEDNLGKGAGSQAVQSFNIIFGLPQTAGLQTA</sequence>
<dbReference type="Pfam" id="PF01118">
    <property type="entry name" value="Semialdhyde_dh"/>
    <property type="match status" value="1"/>
</dbReference>
<comment type="similarity">
    <text evidence="7">Belongs to the NAGSA dehydrogenase family. Type 1 subfamily.</text>
</comment>
<dbReference type="KEGG" id="luo:HHL09_11005"/>
<dbReference type="InterPro" id="IPR050085">
    <property type="entry name" value="AGPR"/>
</dbReference>
<feature type="active site" evidence="7 8">
    <location>
        <position position="155"/>
    </location>
</feature>
<feature type="domain" description="Semialdehyde dehydrogenase NAD-binding" evidence="9">
    <location>
        <begin position="5"/>
        <end position="147"/>
    </location>
</feature>
<dbReference type="Gene3D" id="3.30.360.10">
    <property type="entry name" value="Dihydrodipicolinate Reductase, domain 2"/>
    <property type="match status" value="1"/>
</dbReference>
<keyword evidence="3 7" id="KW-0028">Amino-acid biosynthesis</keyword>
<comment type="subcellular location">
    <subcellularLocation>
        <location evidence="7">Cytoplasm</location>
    </subcellularLocation>
</comment>
<name>A0A858RI79_9BACT</name>
<dbReference type="GO" id="GO:0051287">
    <property type="term" value="F:NAD binding"/>
    <property type="evidence" value="ECO:0007669"/>
    <property type="project" value="InterPro"/>
</dbReference>
<evidence type="ECO:0000313" key="11">
    <source>
        <dbReference type="Proteomes" id="UP000501812"/>
    </source>
</evidence>
<dbReference type="FunFam" id="3.30.360.10:FF:000014">
    <property type="entry name" value="N-acetyl-gamma-glutamyl-phosphate reductase"/>
    <property type="match status" value="1"/>
</dbReference>
<evidence type="ECO:0000256" key="3">
    <source>
        <dbReference type="ARBA" id="ARBA00022605"/>
    </source>
</evidence>
<dbReference type="SUPFAM" id="SSF55347">
    <property type="entry name" value="Glyceraldehyde-3-phosphate dehydrogenase-like, C-terminal domain"/>
    <property type="match status" value="1"/>
</dbReference>
<dbReference type="EMBL" id="CP051774">
    <property type="protein sequence ID" value="QJE96291.1"/>
    <property type="molecule type" value="Genomic_DNA"/>
</dbReference>
<dbReference type="InterPro" id="IPR058924">
    <property type="entry name" value="AGPR_dimerisation_dom"/>
</dbReference>
<keyword evidence="5 7" id="KW-0560">Oxidoreductase</keyword>
<comment type="pathway">
    <text evidence="1 7">Amino-acid biosynthesis; L-arginine biosynthesis; N(2)-acetyl-L-ornithine from L-glutamate: step 3/4.</text>
</comment>
<evidence type="ECO:0000256" key="1">
    <source>
        <dbReference type="ARBA" id="ARBA00004862"/>
    </source>
</evidence>
<evidence type="ECO:0000313" key="10">
    <source>
        <dbReference type="EMBL" id="QJE96291.1"/>
    </source>
</evidence>
<keyword evidence="4 7" id="KW-0521">NADP</keyword>
<accession>A0A858RI79</accession>
<evidence type="ECO:0000256" key="8">
    <source>
        <dbReference type="PROSITE-ProRule" id="PRU10010"/>
    </source>
</evidence>
<dbReference type="PROSITE" id="PS01224">
    <property type="entry name" value="ARGC"/>
    <property type="match status" value="1"/>
</dbReference>
<dbReference type="Pfam" id="PF22698">
    <property type="entry name" value="Semialdhyde_dhC_1"/>
    <property type="match status" value="1"/>
</dbReference>
<dbReference type="CDD" id="cd23934">
    <property type="entry name" value="AGPR_1_C"/>
    <property type="match status" value="1"/>
</dbReference>
<dbReference type="AlphaFoldDB" id="A0A858RI79"/>
<comment type="catalytic activity">
    <reaction evidence="6 7">
        <text>N-acetyl-L-glutamate 5-semialdehyde + phosphate + NADP(+) = N-acetyl-L-glutamyl 5-phosphate + NADPH + H(+)</text>
        <dbReference type="Rhea" id="RHEA:21588"/>
        <dbReference type="ChEBI" id="CHEBI:15378"/>
        <dbReference type="ChEBI" id="CHEBI:29123"/>
        <dbReference type="ChEBI" id="CHEBI:43474"/>
        <dbReference type="ChEBI" id="CHEBI:57783"/>
        <dbReference type="ChEBI" id="CHEBI:57936"/>
        <dbReference type="ChEBI" id="CHEBI:58349"/>
        <dbReference type="EC" id="1.2.1.38"/>
    </reaction>
</comment>
<dbReference type="CDD" id="cd17895">
    <property type="entry name" value="AGPR_1_N"/>
    <property type="match status" value="1"/>
</dbReference>
<comment type="function">
    <text evidence="7">Catalyzes the NADPH-dependent reduction of N-acetyl-5-glutamyl phosphate to yield N-acetyl-L-glutamate 5-semialdehyde.</text>
</comment>